<reference evidence="1 2" key="1">
    <citation type="submission" date="2015-01" db="EMBL/GenBank/DDBJ databases">
        <title>Evolution of Trichinella species and genotypes.</title>
        <authorList>
            <person name="Korhonen P.K."/>
            <person name="Edoardo P."/>
            <person name="Giuseppe L.R."/>
            <person name="Gasser R.B."/>
        </authorList>
    </citation>
    <scope>NUCLEOTIDE SEQUENCE [LARGE SCALE GENOMIC DNA]</scope>
    <source>
        <strain evidence="1">ISS470</strain>
    </source>
</reference>
<dbReference type="EMBL" id="JYDT01000259">
    <property type="protein sequence ID" value="KRY81141.1"/>
    <property type="molecule type" value="Genomic_DNA"/>
</dbReference>
<proteinExistence type="predicted"/>
<name>A0A0V1F5W5_TRIPS</name>
<protein>
    <submittedName>
        <fullName evidence="1">Uncharacterized protein</fullName>
    </submittedName>
</protein>
<organism evidence="1 2">
    <name type="scientific">Trichinella pseudospiralis</name>
    <name type="common">Parasitic roundworm</name>
    <dbReference type="NCBI Taxonomy" id="6337"/>
    <lineage>
        <taxon>Eukaryota</taxon>
        <taxon>Metazoa</taxon>
        <taxon>Ecdysozoa</taxon>
        <taxon>Nematoda</taxon>
        <taxon>Enoplea</taxon>
        <taxon>Dorylaimia</taxon>
        <taxon>Trichinellida</taxon>
        <taxon>Trichinellidae</taxon>
        <taxon>Trichinella</taxon>
    </lineage>
</organism>
<evidence type="ECO:0000313" key="1">
    <source>
        <dbReference type="EMBL" id="KRY81141.1"/>
    </source>
</evidence>
<comment type="caution">
    <text evidence="1">The sequence shown here is derived from an EMBL/GenBank/DDBJ whole genome shotgun (WGS) entry which is preliminary data.</text>
</comment>
<dbReference type="Proteomes" id="UP000054995">
    <property type="component" value="Unassembled WGS sequence"/>
</dbReference>
<accession>A0A0V1F5W5</accession>
<dbReference type="AlphaFoldDB" id="A0A0V1F5W5"/>
<gene>
    <name evidence="1" type="ORF">T4D_3890</name>
</gene>
<keyword evidence="2" id="KW-1185">Reference proteome</keyword>
<sequence>MAPDQPIPHHINSEEITAVSSTKPVHRWKKKTVPGGIQNDCISIQHVSYMDKMEEEFLGGLHHAPVKIYVIAPGLSMLQQFCLKKAAMGLVKRMQQNWERTTFDMTKCLYCFKKKMAPGGANAGCGKMPAFSLIEGSTESAKMPAKLQRRNRPWLGKTLTQCNEKSVWKLNRRRVAEGREEFVRKNTCTLENNRALPWVGEEKSWEHCCWEIAEQDVEKRCTIVGRKHLQSSQNVGLVQAENKRILDNRKSGYGKITAATMVASWITSLHYCWVTLTTDVAKCMHSNWKKATPD</sequence>
<evidence type="ECO:0000313" key="2">
    <source>
        <dbReference type="Proteomes" id="UP000054995"/>
    </source>
</evidence>